<dbReference type="PROSITE" id="PS51194">
    <property type="entry name" value="HELICASE_CTER"/>
    <property type="match status" value="1"/>
</dbReference>
<feature type="domain" description="Helicase ATP-binding" evidence="12">
    <location>
        <begin position="175"/>
        <end position="356"/>
    </location>
</feature>
<dbReference type="Proteomes" id="UP000275408">
    <property type="component" value="Unassembled WGS sequence"/>
</dbReference>
<dbReference type="GO" id="GO:0031380">
    <property type="term" value="C:nuclear RNA-directed RNA polymerase complex"/>
    <property type="evidence" value="ECO:0007669"/>
    <property type="project" value="TreeGrafter"/>
</dbReference>
<proteinExistence type="inferred from homology"/>
<comment type="catalytic activity">
    <reaction evidence="10">
        <text>RNA(n) + a ribonucleoside 5'-triphosphate = RNA(n+1) + diphosphate</text>
        <dbReference type="Rhea" id="RHEA:21248"/>
        <dbReference type="Rhea" id="RHEA-COMP:14527"/>
        <dbReference type="Rhea" id="RHEA-COMP:17342"/>
        <dbReference type="ChEBI" id="CHEBI:33019"/>
        <dbReference type="ChEBI" id="CHEBI:61557"/>
        <dbReference type="ChEBI" id="CHEBI:140395"/>
        <dbReference type="EC" id="2.7.7.48"/>
    </reaction>
</comment>
<evidence type="ECO:0000259" key="13">
    <source>
        <dbReference type="PROSITE" id="PS51194"/>
    </source>
</evidence>
<keyword evidence="9" id="KW-0943">RNA-mediated gene silencing</keyword>
<dbReference type="SMART" id="SM00487">
    <property type="entry name" value="DEXDc"/>
    <property type="match status" value="1"/>
</dbReference>
<evidence type="ECO:0000256" key="6">
    <source>
        <dbReference type="ARBA" id="ARBA00022741"/>
    </source>
</evidence>
<keyword evidence="5" id="KW-0548">Nucleotidyltransferase</keyword>
<dbReference type="SMART" id="SM00490">
    <property type="entry name" value="HELICc"/>
    <property type="match status" value="1"/>
</dbReference>
<dbReference type="InterPro" id="IPR007855">
    <property type="entry name" value="RDRP"/>
</dbReference>
<evidence type="ECO:0000313" key="15">
    <source>
        <dbReference type="Proteomes" id="UP000275408"/>
    </source>
</evidence>
<dbReference type="SUPFAM" id="SSF52540">
    <property type="entry name" value="P-loop containing nucleoside triphosphate hydrolases"/>
    <property type="match status" value="1"/>
</dbReference>
<comment type="caution">
    <text evidence="14">The sequence shown here is derived from an EMBL/GenBank/DDBJ whole genome shotgun (WGS) entry which is preliminary data.</text>
</comment>
<evidence type="ECO:0000259" key="12">
    <source>
        <dbReference type="PROSITE" id="PS51192"/>
    </source>
</evidence>
<dbReference type="InterPro" id="IPR057596">
    <property type="entry name" value="RDRP_core"/>
</dbReference>
<keyword evidence="8" id="KW-0694">RNA-binding</keyword>
<dbReference type="GO" id="GO:0030422">
    <property type="term" value="P:siRNA processing"/>
    <property type="evidence" value="ECO:0007669"/>
    <property type="project" value="TreeGrafter"/>
</dbReference>
<dbReference type="InterPro" id="IPR001650">
    <property type="entry name" value="Helicase_C-like"/>
</dbReference>
<dbReference type="Pfam" id="PF25359">
    <property type="entry name" value="PH_met_RdRP"/>
    <property type="match status" value="1"/>
</dbReference>
<dbReference type="Pfam" id="PF26253">
    <property type="entry name" value="RdRP_head"/>
    <property type="match status" value="1"/>
</dbReference>
<dbReference type="PANTHER" id="PTHR23079">
    <property type="entry name" value="RNA-DEPENDENT RNA POLYMERASE"/>
    <property type="match status" value="1"/>
</dbReference>
<feature type="compositionally biased region" description="Polar residues" evidence="11">
    <location>
        <begin position="1045"/>
        <end position="1055"/>
    </location>
</feature>
<evidence type="ECO:0000256" key="8">
    <source>
        <dbReference type="ARBA" id="ARBA00022884"/>
    </source>
</evidence>
<dbReference type="PANTHER" id="PTHR23079:SF55">
    <property type="entry name" value="RNA-DIRECTED RNA POLYMERASE"/>
    <property type="match status" value="1"/>
</dbReference>
<feature type="region of interest" description="Disordered" evidence="11">
    <location>
        <begin position="2332"/>
        <end position="2354"/>
    </location>
</feature>
<evidence type="ECO:0000256" key="10">
    <source>
        <dbReference type="ARBA" id="ARBA00048744"/>
    </source>
</evidence>
<protein>
    <recommendedName>
        <fullName evidence="2">RNA-directed RNA polymerase</fullName>
        <ecNumber evidence="2">2.7.7.48</ecNumber>
    </recommendedName>
</protein>
<evidence type="ECO:0000256" key="1">
    <source>
        <dbReference type="ARBA" id="ARBA00005762"/>
    </source>
</evidence>
<dbReference type="Pfam" id="PF00271">
    <property type="entry name" value="Helicase_C"/>
    <property type="match status" value="1"/>
</dbReference>
<dbReference type="InterPro" id="IPR054708">
    <property type="entry name" value="MTPAP-like_central"/>
</dbReference>
<evidence type="ECO:0000256" key="11">
    <source>
        <dbReference type="SAM" id="MobiDB-lite"/>
    </source>
</evidence>
<dbReference type="GO" id="GO:0003968">
    <property type="term" value="F:RNA-directed RNA polymerase activity"/>
    <property type="evidence" value="ECO:0007669"/>
    <property type="project" value="UniProtKB-KW"/>
</dbReference>
<feature type="compositionally biased region" description="Basic and acidic residues" evidence="11">
    <location>
        <begin position="2338"/>
        <end position="2347"/>
    </location>
</feature>
<evidence type="ECO:0000256" key="5">
    <source>
        <dbReference type="ARBA" id="ARBA00022695"/>
    </source>
</evidence>
<dbReference type="PROSITE" id="PS51192">
    <property type="entry name" value="HELICASE_ATP_BIND_1"/>
    <property type="match status" value="1"/>
</dbReference>
<dbReference type="InterPro" id="IPR011545">
    <property type="entry name" value="DEAD/DEAH_box_helicase_dom"/>
</dbReference>
<evidence type="ECO:0000256" key="7">
    <source>
        <dbReference type="ARBA" id="ARBA00022840"/>
    </source>
</evidence>
<dbReference type="InterPro" id="IPR027417">
    <property type="entry name" value="P-loop_NTPase"/>
</dbReference>
<dbReference type="OrthoDB" id="6513042at2759"/>
<dbReference type="InterPro" id="IPR058752">
    <property type="entry name" value="RDRP_C_head"/>
</dbReference>
<name>A0A3M6V1C2_POCDA</name>
<feature type="domain" description="Helicase C-terminal" evidence="13">
    <location>
        <begin position="535"/>
        <end position="702"/>
    </location>
</feature>
<dbReference type="Pfam" id="PF05183">
    <property type="entry name" value="RdRP"/>
    <property type="match status" value="2"/>
</dbReference>
<dbReference type="GO" id="GO:0005524">
    <property type="term" value="F:ATP binding"/>
    <property type="evidence" value="ECO:0007669"/>
    <property type="project" value="UniProtKB-KW"/>
</dbReference>
<keyword evidence="3" id="KW-0696">RNA-directed RNA polymerase</keyword>
<dbReference type="InterPro" id="IPR043519">
    <property type="entry name" value="NT_sf"/>
</dbReference>
<accession>A0A3M6V1C2</accession>
<dbReference type="Pfam" id="PF22600">
    <property type="entry name" value="MTPAP-like_central"/>
    <property type="match status" value="1"/>
</dbReference>
<comment type="similarity">
    <text evidence="1">Belongs to the RdRP family.</text>
</comment>
<feature type="region of interest" description="Disordered" evidence="11">
    <location>
        <begin position="1030"/>
        <end position="1062"/>
    </location>
</feature>
<feature type="region of interest" description="Disordered" evidence="11">
    <location>
        <begin position="710"/>
        <end position="737"/>
    </location>
</feature>
<dbReference type="SUPFAM" id="SSF81301">
    <property type="entry name" value="Nucleotidyltransferase"/>
    <property type="match status" value="1"/>
</dbReference>
<keyword evidence="6" id="KW-0547">Nucleotide-binding</keyword>
<dbReference type="InterPro" id="IPR014001">
    <property type="entry name" value="Helicase_ATP-bd"/>
</dbReference>
<keyword evidence="4" id="KW-0808">Transferase</keyword>
<organism evidence="14 15">
    <name type="scientific">Pocillopora damicornis</name>
    <name type="common">Cauliflower coral</name>
    <name type="synonym">Millepora damicornis</name>
    <dbReference type="NCBI Taxonomy" id="46731"/>
    <lineage>
        <taxon>Eukaryota</taxon>
        <taxon>Metazoa</taxon>
        <taxon>Cnidaria</taxon>
        <taxon>Anthozoa</taxon>
        <taxon>Hexacorallia</taxon>
        <taxon>Scleractinia</taxon>
        <taxon>Astrocoeniina</taxon>
        <taxon>Pocilloporidae</taxon>
        <taxon>Pocillopora</taxon>
    </lineage>
</organism>
<keyword evidence="7" id="KW-0067">ATP-binding</keyword>
<dbReference type="InterPro" id="IPR057493">
    <property type="entry name" value="PH_RdRP-assoc"/>
</dbReference>
<feature type="compositionally biased region" description="Acidic residues" evidence="11">
    <location>
        <begin position="725"/>
        <end position="737"/>
    </location>
</feature>
<sequence length="2586" mass="294765">MAYRGCLTLYCGHCNTGLATVDILMLATVPPSATHMAIKKEKEEEAYKTLRKIPNPDAKKASFSPYKILCKQCNDYVGTVSIVHENTLICFKIENVYFKKGYEEIRGKRLKHIKDKLLRYGLEVVNISQLQLPDAIEQNETPSEPLIYCDVRNSLTTEQVLSFTKQIPRGYQQEMFLEALRGNTLVYLPTGSGKTLIAAMVLSCMKKLNPNKLMVFLVDRIPLVYQQSDYIKSQVPDLRVEILAGDVGRFPGDKSRWIATVQALAENKIDLLVLTHQILLNLMASDPVVVRMSDISVLVFDEAHHCLGNHCYNQVMRDFYRVTSNRFKPLVLALTASPAGADTLQATSKKLEELLSNLSACGRMPSRSTDLEVYWNRPDTEYQMVPLNTKQTVFESNVELYLNSLKELIECEAKCPRALDKLQVLKHNYRGALRKLIERCYGDKSRVKGLALGEHAMHMLSVIEVNNILGNEYAVECLEECIKQLRMATSPLERLKKKLVGSLNALKVLESSIKDLRRVSSFFALSDRYQHLTKELENFILRVEKDETSRGIIFVKMRRTAHKLCERLRKETEICEKLNPAFLVGHGRGSDGMDWRGEQEEILKKLRSGEVKLLVSTSVLEEGLDVPVCNLVIRFDSALTVRGIVQSRGRASRRPDSRFVVICSDCKEQTNAFDAIKMENNMECAMRLQQYSTARLQAESFGCEMKRPDLSQQSHSVEPPSMACAEEEPQAEEEDDDVENEYSVEAMTIHERGESLASGGPRKRRKKRVPNVRIAIFNVVTDRNNNKEVSQLTEYFEKYFDVKSLSPETSEVVKDAESLAGEESTSDQSHSVILRLQLEPCEDQIFRKKEKFFTHIVQSWCSRPKAYRSETEKHWLCRDEPSQSQKYSKQVLVIKAEAINLGYFWNRAHFCIHWPFNSTKLMENIRVAFQHDLRTLLICFTMANPFSKWKADLYKLQIRYSELREFVLVDKRSSSSSQEVIISLRHPPRIYRAKNLIKKEQDDEENDFEDWYFDENDYDFDFDDDRGFSSEYSSDSEDDRTTSGVNRSSAESTQVKSEDDTEALLTSSDLARIDDVVNWERVTEIGDSGEAFGLCFAYNFTFKASEWQHVKEVLKSIARYDKKSFFVSMRKSLRRLPEVNISKELPFVVKYAAQCVLSSFPFARGRITTKFATLLRSKPEKTTLSALERLGTALHQNLFCDPEAQLEALLNQTNLNLGGFPKQLLPDQCAMIKRMVITPTRLLYYTPEIMSKNRVLRNYNTDQFLCVNFRDEDFSRLSSAAGAIDNILERLRRILDSGVIAGGDRFLFLGSSNSQLRNHGCWFVRPSPQPEEIRNWMGDFSRISRARILLPPAEARLMIGVMDETGTLKPGEVFAQYSATSNDPDHEGEFSKSKKHILKGPVVITRNPCLHPGDVRQLTAVYAAQLVHLVDCVVFPNHGPRPHPSEMAGGDLDGDLYFVCWNKELLPKRKLFPPMNYEAPPKKIVQGPIQIHHMTEFVAEYIRFDQLGVIDNAHKAHADCDEGGVESSLCLKLAELHSLAVDAPKTGEWPEMPKEAKVLKFPDFMMKSDKPSYPSDKVLGKLYRECRAFKDSIGREVPRKKPHIDSALLVPHFQRYQDEAKELYEEYSNQLQTLMNLYGIETEAELLSGCFLKVHSRLGREKVEIADLVGQILTKIRESFRRRFFREFEVNEDIRGAEDVISEEMRRKASAWYYVAYSNKQSTDAAENVPDGTPSKQFLSFPWLVDDVMLSIRTERAFEEQESPSIVESINESVLKVFEKDRRILLPCFEERLQKKNLIAREIPGMSLALFGSSATLLFRTDSDLDLCVLNSVRVARRKGLDREEQIALLTKLHPIMKNLFKHARLVESAKVPVSAVLKLREVISCQNPSNYGGPLVKVTGDLSASWEGLLKAIVLSSYIRSYPGLLPVLRLLLSWGHVTGLAGHGVEAGIKSNELTFLLLMFCASKNLVQNFNMESVWERCLQISTGQVSDIVLIQEWRDVLASLPSLESSENEASVPITLGDEEIGEILLTFFQAYNSTLEAEIPQPFASLLGVAKLSELLDAEHLRLLKEHMQRAFHLLALYGDVEVLLTISASEIDRVIFLSEELSYAMAGSERHNAYELSKKTGARVTIRPSLPGSGFGLVLQAIGTESAVASVERALNAMATQALRNRAAIMSVCFVKEAKLMVIEGSLSDDDRITLVPYYGNHHPTHDSLALYVPMLINPRSDLRRIGAAFTRYEFQSFKEKFLTQVQVIERDFVPSIHGEMELAVHFGRIYVLNIPKSFTEDTESPTVSVFQTNLSRGYKPRPSVLSTTPRNDKKYVKTLKSRKVKKRKNNEVGEDGKKAPNRKPSRSSFFTIVTSHEKIMGFLMQRGFLEEKSSEFYLVEIHTDHEFCVLTDGAFNFLEIMYPKLRWCAVDVKRSWRENPEDHDITDLDGVETDVRFLLQTRHALRSEDIRGTAYEQYRDTLQPQHSAQASRCPYVVKPEVWKEVALIRHKKSRIYKLSEDLAMQSEFRKALRISVNEVTEYSRPTKHVSDFSKVMTRWEVVTKAGLPNSWSNSEAVEKLLRDIWAFAFALASHLSE</sequence>
<evidence type="ECO:0000256" key="4">
    <source>
        <dbReference type="ARBA" id="ARBA00022679"/>
    </source>
</evidence>
<dbReference type="Pfam" id="PF00270">
    <property type="entry name" value="DEAD"/>
    <property type="match status" value="1"/>
</dbReference>
<dbReference type="EC" id="2.7.7.48" evidence="2"/>
<evidence type="ECO:0000256" key="3">
    <source>
        <dbReference type="ARBA" id="ARBA00022484"/>
    </source>
</evidence>
<evidence type="ECO:0000313" key="14">
    <source>
        <dbReference type="EMBL" id="RMX59348.1"/>
    </source>
</evidence>
<dbReference type="Gene3D" id="3.40.50.300">
    <property type="entry name" value="P-loop containing nucleotide triphosphate hydrolases"/>
    <property type="match status" value="2"/>
</dbReference>
<gene>
    <name evidence="14" type="ORF">pdam_00014003</name>
</gene>
<dbReference type="EMBL" id="RCHS01000375">
    <property type="protein sequence ID" value="RMX59348.1"/>
    <property type="molecule type" value="Genomic_DNA"/>
</dbReference>
<evidence type="ECO:0000256" key="2">
    <source>
        <dbReference type="ARBA" id="ARBA00012494"/>
    </source>
</evidence>
<dbReference type="Gene3D" id="3.30.460.10">
    <property type="entry name" value="Beta Polymerase, domain 2"/>
    <property type="match status" value="1"/>
</dbReference>
<dbReference type="GO" id="GO:0003723">
    <property type="term" value="F:RNA binding"/>
    <property type="evidence" value="ECO:0007669"/>
    <property type="project" value="UniProtKB-KW"/>
</dbReference>
<keyword evidence="15" id="KW-1185">Reference proteome</keyword>
<evidence type="ECO:0000256" key="9">
    <source>
        <dbReference type="ARBA" id="ARBA00023158"/>
    </source>
</evidence>
<reference evidence="14 15" key="1">
    <citation type="journal article" date="2018" name="Sci. Rep.">
        <title>Comparative analysis of the Pocillopora damicornis genome highlights role of immune system in coral evolution.</title>
        <authorList>
            <person name="Cunning R."/>
            <person name="Bay R.A."/>
            <person name="Gillette P."/>
            <person name="Baker A.C."/>
            <person name="Traylor-Knowles N."/>
        </authorList>
    </citation>
    <scope>NUCLEOTIDE SEQUENCE [LARGE SCALE GENOMIC DNA]</scope>
    <source>
        <strain evidence="14">RSMAS</strain>
        <tissue evidence="14">Whole animal</tissue>
    </source>
</reference>